<dbReference type="InterPro" id="IPR000307">
    <property type="entry name" value="Ribosomal_bS16"/>
</dbReference>
<dbReference type="Proteomes" id="UP000664417">
    <property type="component" value="Unassembled WGS sequence"/>
</dbReference>
<dbReference type="Pfam" id="PF00886">
    <property type="entry name" value="Ribosomal_S16"/>
    <property type="match status" value="1"/>
</dbReference>
<evidence type="ECO:0000313" key="4">
    <source>
        <dbReference type="EMBL" id="MBO1319866.1"/>
    </source>
</evidence>
<dbReference type="NCBIfam" id="TIGR00002">
    <property type="entry name" value="S16"/>
    <property type="match status" value="1"/>
</dbReference>
<sequence length="82" mass="9449">MLAIRLKRVGNKHRPFYRIVVSENDKVPRSRHVEELGFYHPVAPGKPVKINMERAQYWIAKGAKPSDTVLGLLRKEQKKAEA</sequence>
<evidence type="ECO:0000256" key="1">
    <source>
        <dbReference type="ARBA" id="ARBA00022980"/>
    </source>
</evidence>
<dbReference type="RefSeq" id="WP_207859791.1">
    <property type="nucleotide sequence ID" value="NZ_JAFREP010000014.1"/>
</dbReference>
<proteinExistence type="inferred from homology"/>
<dbReference type="GO" id="GO:0015935">
    <property type="term" value="C:small ribosomal subunit"/>
    <property type="evidence" value="ECO:0007669"/>
    <property type="project" value="TreeGrafter"/>
</dbReference>
<keyword evidence="1 3" id="KW-0689">Ribosomal protein</keyword>
<reference evidence="4" key="1">
    <citation type="submission" date="2021-03" db="EMBL/GenBank/DDBJ databases">
        <authorList>
            <person name="Wang G."/>
        </authorList>
    </citation>
    <scope>NUCLEOTIDE SEQUENCE</scope>
    <source>
        <strain evidence="4">KCTC 12899</strain>
    </source>
</reference>
<evidence type="ECO:0000256" key="2">
    <source>
        <dbReference type="ARBA" id="ARBA00023274"/>
    </source>
</evidence>
<organism evidence="4 5">
    <name type="scientific">Acanthopleuribacter pedis</name>
    <dbReference type="NCBI Taxonomy" id="442870"/>
    <lineage>
        <taxon>Bacteria</taxon>
        <taxon>Pseudomonadati</taxon>
        <taxon>Acidobacteriota</taxon>
        <taxon>Holophagae</taxon>
        <taxon>Acanthopleuribacterales</taxon>
        <taxon>Acanthopleuribacteraceae</taxon>
        <taxon>Acanthopleuribacter</taxon>
    </lineage>
</organism>
<dbReference type="PANTHER" id="PTHR12919:SF20">
    <property type="entry name" value="SMALL RIBOSOMAL SUBUNIT PROTEIN BS16M"/>
    <property type="match status" value="1"/>
</dbReference>
<keyword evidence="5" id="KW-1185">Reference proteome</keyword>
<comment type="similarity">
    <text evidence="3">Belongs to the bacterial ribosomal protein bS16 family.</text>
</comment>
<name>A0A8J7U612_9BACT</name>
<keyword evidence="2 3" id="KW-0687">Ribonucleoprotein</keyword>
<dbReference type="Gene3D" id="3.30.1320.10">
    <property type="match status" value="1"/>
</dbReference>
<dbReference type="GO" id="GO:0006412">
    <property type="term" value="P:translation"/>
    <property type="evidence" value="ECO:0007669"/>
    <property type="project" value="UniProtKB-UniRule"/>
</dbReference>
<accession>A0A8J7U612</accession>
<dbReference type="HAMAP" id="MF_00385">
    <property type="entry name" value="Ribosomal_bS16"/>
    <property type="match status" value="1"/>
</dbReference>
<dbReference type="InterPro" id="IPR023803">
    <property type="entry name" value="Ribosomal_bS16_dom_sf"/>
</dbReference>
<dbReference type="AlphaFoldDB" id="A0A8J7U612"/>
<dbReference type="GO" id="GO:0003735">
    <property type="term" value="F:structural constituent of ribosome"/>
    <property type="evidence" value="ECO:0007669"/>
    <property type="project" value="InterPro"/>
</dbReference>
<evidence type="ECO:0000313" key="5">
    <source>
        <dbReference type="Proteomes" id="UP000664417"/>
    </source>
</evidence>
<dbReference type="GO" id="GO:0005737">
    <property type="term" value="C:cytoplasm"/>
    <property type="evidence" value="ECO:0007669"/>
    <property type="project" value="UniProtKB-ARBA"/>
</dbReference>
<dbReference type="PANTHER" id="PTHR12919">
    <property type="entry name" value="30S RIBOSOMAL PROTEIN S16"/>
    <property type="match status" value="1"/>
</dbReference>
<evidence type="ECO:0000256" key="3">
    <source>
        <dbReference type="HAMAP-Rule" id="MF_00385"/>
    </source>
</evidence>
<protein>
    <recommendedName>
        <fullName evidence="3">Small ribosomal subunit protein bS16</fullName>
    </recommendedName>
</protein>
<comment type="caution">
    <text evidence="4">The sequence shown here is derived from an EMBL/GenBank/DDBJ whole genome shotgun (WGS) entry which is preliminary data.</text>
</comment>
<gene>
    <name evidence="3 4" type="primary">rpsP</name>
    <name evidence="4" type="ORF">J3U88_15425</name>
</gene>
<dbReference type="SUPFAM" id="SSF54565">
    <property type="entry name" value="Ribosomal protein S16"/>
    <property type="match status" value="1"/>
</dbReference>
<dbReference type="EMBL" id="JAFREP010000014">
    <property type="protein sequence ID" value="MBO1319866.1"/>
    <property type="molecule type" value="Genomic_DNA"/>
</dbReference>